<evidence type="ECO:0000313" key="1">
    <source>
        <dbReference type="EMBL" id="TKJ41779.1"/>
    </source>
</evidence>
<comment type="caution">
    <text evidence="1">The sequence shown here is derived from an EMBL/GenBank/DDBJ whole genome shotgun (WGS) entry which is preliminary data.</text>
</comment>
<proteinExistence type="predicted"/>
<dbReference type="AlphaFoldDB" id="A0A532V3Q2"/>
<organism evidence="1 2">
    <name type="scientific">candidate division LCP-89 bacterium B3_LCP</name>
    <dbReference type="NCBI Taxonomy" id="2012998"/>
    <lineage>
        <taxon>Bacteria</taxon>
        <taxon>Pseudomonadati</taxon>
        <taxon>Bacteria division LCP-89</taxon>
    </lineage>
</organism>
<name>A0A532V3Q2_UNCL8</name>
<dbReference type="Proteomes" id="UP000319619">
    <property type="component" value="Unassembled WGS sequence"/>
</dbReference>
<gene>
    <name evidence="1" type="ORF">CEE37_04210</name>
</gene>
<dbReference type="EMBL" id="NJBN01000002">
    <property type="protein sequence ID" value="TKJ41779.1"/>
    <property type="molecule type" value="Genomic_DNA"/>
</dbReference>
<protein>
    <submittedName>
        <fullName evidence="1">Uncharacterized protein</fullName>
    </submittedName>
</protein>
<evidence type="ECO:0000313" key="2">
    <source>
        <dbReference type="Proteomes" id="UP000319619"/>
    </source>
</evidence>
<accession>A0A532V3Q2</accession>
<sequence length="80" mass="9553">MAAVHENQTKRYRRTRQFDGRRCGLKVCKACQRQTRWLSIDYFCWECTISLAKTKIPLHTETADEETKHKEVYLGFLGNW</sequence>
<reference evidence="1 2" key="1">
    <citation type="submission" date="2017-06" db="EMBL/GenBank/DDBJ databases">
        <title>Novel microbial phyla capable of carbon fixation and sulfur reduction in deep-sea sediments.</title>
        <authorList>
            <person name="Huang J."/>
            <person name="Baker B."/>
            <person name="Wang Y."/>
        </authorList>
    </citation>
    <scope>NUCLEOTIDE SEQUENCE [LARGE SCALE GENOMIC DNA]</scope>
    <source>
        <strain evidence="1">B3_LCP</strain>
    </source>
</reference>